<dbReference type="PANTHER" id="PTHR14190">
    <property type="entry name" value="SUPPRESSOR OF ACTIN MUTATIONS 2/VACUOLAR PROTEIN SORTING 52"/>
    <property type="match status" value="1"/>
</dbReference>
<dbReference type="GO" id="GO:0019905">
    <property type="term" value="F:syntaxin binding"/>
    <property type="evidence" value="ECO:0007669"/>
    <property type="project" value="TreeGrafter"/>
</dbReference>
<sequence>MLTDAEWKELASVDLDNAFIESYIKKKDATDASGNSKGDDGCVVGGVDAIDDHCSMRTVCDSFVQTFLADDTIGTLHYLLQDCSGSLEDIAEILRRFIDNLESTRKEIDDVRTRLHRVTLQLGNAASTERVLWAVAERMVVPPQVVRSLMQETGEGLGTDFKASVKQLLTTLRRCQKETSVSLTKETRSGCRTDCNAASTTSSGGSGSSGQVGQLSRKECKVYSEQLELLTRLTVHACIKAKRYLSKKIALLSRKNTNVSIQQDHILKPYAFCSYLIDEALVLLAPSDVTNGSEQGNPDSPAMKSYYIVRTLHGELRNEYCDIMSKLYLERICDYVMTLNAMEDSGSNADRTVSDKGPAVPWAYELPLITDEERPGANSPFVLGDRLAILRNILDPPLVPAVEQAKWRLHSYEETFRSMNRLICDAVTHEFIFTYTFFSGDMSVFVEVFKPTMQFIVDYVAEVLLAQDSGRGDSVWRSLHDQYPQATVNSVCCSDCYGLLLMIRLCHDFNSLMKDVRRISCLEGFYDSLLLQLWPSFQQTFERQVRALRSCDVTALAQMLLQPKDTQGVSDWVARVHPLTKHYTAFTISLVAITNGCGFNPTESGFTRTNPLTSTSVLEQGSSTDACAASGSDAAAKDDISFEEMQQFAWRAIEAERASDMADSTSRFAVLAGNLSFLRVEVERLLRNISTSLLEITLCDPDTQHQRNLSFLLNNVHYVVSEWLAACPNGDTAIFGAEYPALVELEKTLRGDLVLEIVRYHFPLIHRALEEDEQIDVIAVAEVFHHKWKSVLKELCINVRSLMGTEERREELLAQVCTEVLLWNTRFYECVAKADTSNGSSGPSAGNFTVTNQQILQHIRSLAAVVEGG</sequence>
<keyword evidence="3" id="KW-0813">Transport</keyword>
<keyword evidence="6" id="KW-0175">Coiled coil</keyword>
<evidence type="ECO:0000256" key="3">
    <source>
        <dbReference type="ARBA" id="ARBA00022448"/>
    </source>
</evidence>
<dbReference type="Pfam" id="PF20655">
    <property type="entry name" value="Vps52_C"/>
    <property type="match status" value="2"/>
</dbReference>
<dbReference type="InterPro" id="IPR048361">
    <property type="entry name" value="Vps52_C"/>
</dbReference>
<dbReference type="PANTHER" id="PTHR14190:SF7">
    <property type="entry name" value="VACUOLAR PROTEIN SORTING-ASSOCIATED PROTEIN 52 HOMOLOG"/>
    <property type="match status" value="1"/>
</dbReference>
<gene>
    <name evidence="10" type="ORF">TCIL3000_7_1100</name>
</gene>
<evidence type="ECO:0000313" key="10">
    <source>
        <dbReference type="EMBL" id="CCC91307.1"/>
    </source>
</evidence>
<feature type="domain" description="Vps52 C-terminal" evidence="9">
    <location>
        <begin position="378"/>
        <end position="464"/>
    </location>
</feature>
<feature type="domain" description="Vps52 C-terminal" evidence="9">
    <location>
        <begin position="493"/>
        <end position="595"/>
    </location>
</feature>
<evidence type="ECO:0000256" key="4">
    <source>
        <dbReference type="ARBA" id="ARBA00022927"/>
    </source>
</evidence>
<dbReference type="VEuPathDB" id="TriTrypDB:TcIL3000_7_1100"/>
<dbReference type="EMBL" id="HE575320">
    <property type="protein sequence ID" value="CCC91307.1"/>
    <property type="molecule type" value="Genomic_DNA"/>
</dbReference>
<dbReference type="InterPro" id="IPR007258">
    <property type="entry name" value="Vps52"/>
</dbReference>
<dbReference type="AlphaFoldDB" id="G0UPJ6"/>
<dbReference type="GO" id="GO:0000938">
    <property type="term" value="C:GARP complex"/>
    <property type="evidence" value="ECO:0007669"/>
    <property type="project" value="TreeGrafter"/>
</dbReference>
<dbReference type="GO" id="GO:0032456">
    <property type="term" value="P:endocytic recycling"/>
    <property type="evidence" value="ECO:0007669"/>
    <property type="project" value="TreeGrafter"/>
</dbReference>
<evidence type="ECO:0000256" key="2">
    <source>
        <dbReference type="ARBA" id="ARBA00008180"/>
    </source>
</evidence>
<dbReference type="GO" id="GO:0006896">
    <property type="term" value="P:Golgi to vacuole transport"/>
    <property type="evidence" value="ECO:0007669"/>
    <property type="project" value="TreeGrafter"/>
</dbReference>
<accession>G0UPJ6</accession>
<feature type="coiled-coil region" evidence="6">
    <location>
        <begin position="94"/>
        <end position="121"/>
    </location>
</feature>
<dbReference type="GO" id="GO:0042147">
    <property type="term" value="P:retrograde transport, endosome to Golgi"/>
    <property type="evidence" value="ECO:0007669"/>
    <property type="project" value="TreeGrafter"/>
</dbReference>
<dbReference type="Pfam" id="PF04129">
    <property type="entry name" value="Vps52_CC"/>
    <property type="match status" value="1"/>
</dbReference>
<reference evidence="10" key="1">
    <citation type="journal article" date="2012" name="Proc. Natl. Acad. Sci. U.S.A.">
        <title>Antigenic diversity is generated by distinct evolutionary mechanisms in African trypanosome species.</title>
        <authorList>
            <person name="Jackson A.P."/>
            <person name="Berry A."/>
            <person name="Aslett M."/>
            <person name="Allison H.C."/>
            <person name="Burton P."/>
            <person name="Vavrova-Anderson J."/>
            <person name="Brown R."/>
            <person name="Browne H."/>
            <person name="Corton N."/>
            <person name="Hauser H."/>
            <person name="Gamble J."/>
            <person name="Gilderthorp R."/>
            <person name="Marcello L."/>
            <person name="McQuillan J."/>
            <person name="Otto T.D."/>
            <person name="Quail M.A."/>
            <person name="Sanders M.J."/>
            <person name="van Tonder A."/>
            <person name="Ginger M.L."/>
            <person name="Field M.C."/>
            <person name="Barry J.D."/>
            <person name="Hertz-Fowler C."/>
            <person name="Berriman M."/>
        </authorList>
    </citation>
    <scope>NUCLEOTIDE SEQUENCE</scope>
    <source>
        <strain evidence="10">IL3000</strain>
    </source>
</reference>
<feature type="region of interest" description="Disordered" evidence="7">
    <location>
        <begin position="194"/>
        <end position="213"/>
    </location>
</feature>
<comment type="similarity">
    <text evidence="2">Belongs to the VPS52 family.</text>
</comment>
<keyword evidence="5" id="KW-0333">Golgi apparatus</keyword>
<evidence type="ECO:0000256" key="7">
    <source>
        <dbReference type="SAM" id="MobiDB-lite"/>
    </source>
</evidence>
<evidence type="ECO:0000256" key="1">
    <source>
        <dbReference type="ARBA" id="ARBA00004601"/>
    </source>
</evidence>
<evidence type="ECO:0000256" key="5">
    <source>
        <dbReference type="ARBA" id="ARBA00023034"/>
    </source>
</evidence>
<feature type="domain" description="Vps52 coiled-coil" evidence="8">
    <location>
        <begin position="71"/>
        <end position="275"/>
    </location>
</feature>
<evidence type="ECO:0000259" key="9">
    <source>
        <dbReference type="Pfam" id="PF20655"/>
    </source>
</evidence>
<proteinExistence type="inferred from homology"/>
<dbReference type="GO" id="GO:0005829">
    <property type="term" value="C:cytosol"/>
    <property type="evidence" value="ECO:0007669"/>
    <property type="project" value="GOC"/>
</dbReference>
<organism evidence="10">
    <name type="scientific">Trypanosoma congolense (strain IL3000)</name>
    <dbReference type="NCBI Taxonomy" id="1068625"/>
    <lineage>
        <taxon>Eukaryota</taxon>
        <taxon>Discoba</taxon>
        <taxon>Euglenozoa</taxon>
        <taxon>Kinetoplastea</taxon>
        <taxon>Metakinetoplastina</taxon>
        <taxon>Trypanosomatida</taxon>
        <taxon>Trypanosomatidae</taxon>
        <taxon>Trypanosoma</taxon>
        <taxon>Nannomonas</taxon>
    </lineage>
</organism>
<dbReference type="GO" id="GO:0015031">
    <property type="term" value="P:protein transport"/>
    <property type="evidence" value="ECO:0007669"/>
    <property type="project" value="UniProtKB-KW"/>
</dbReference>
<evidence type="ECO:0000259" key="8">
    <source>
        <dbReference type="Pfam" id="PF04129"/>
    </source>
</evidence>
<name>G0UPJ6_TRYCI</name>
<dbReference type="InterPro" id="IPR048319">
    <property type="entry name" value="Vps52_CC"/>
</dbReference>
<evidence type="ECO:0000256" key="6">
    <source>
        <dbReference type="SAM" id="Coils"/>
    </source>
</evidence>
<protein>
    <submittedName>
        <fullName evidence="10">Uncharacterized protein</fullName>
    </submittedName>
</protein>
<comment type="subcellular location">
    <subcellularLocation>
        <location evidence="1">Golgi apparatus</location>
        <location evidence="1">trans-Golgi network</location>
    </subcellularLocation>
</comment>
<keyword evidence="4" id="KW-0653">Protein transport</keyword>